<keyword evidence="3" id="KW-1185">Reference proteome</keyword>
<keyword evidence="1" id="KW-0175">Coiled coil</keyword>
<name>A0A6H0KNJ0_9BACE</name>
<dbReference type="SUPFAM" id="SSF52540">
    <property type="entry name" value="P-loop containing nucleoside triphosphate hydrolases"/>
    <property type="match status" value="1"/>
</dbReference>
<accession>A0A6H0KNJ0</accession>
<dbReference type="RefSeq" id="WP_167963304.1">
    <property type="nucleotide sequence ID" value="NZ_CP050831.1"/>
</dbReference>
<proteinExistence type="predicted"/>
<evidence type="ECO:0000313" key="2">
    <source>
        <dbReference type="EMBL" id="QIU94940.1"/>
    </source>
</evidence>
<sequence length="1392" mass="160041">MDSYRKYFDIDPEFFPAVNNDLIKKDPDLWKKFYPHDTFIGLLKQALSVIERKQKLNIWVEGAYGTGKSHAVLTLKRLLDATEEETNAYFREFNLDDDLRKKFIAAKSSGKIITVHRYGSSSIHSDNDLFLVMQESIEAALKAEGITNAGAGALRTGIINYLSNEENKRSFEVFVKGSYCELFNDESVDDIIDHLSKYTEQALQTLMNKIFKVANEKQIKAFSIDDALMCDWISEVIKVNKLKAIIFIWDEFTEYFSNNIHRLTGFQHVLDLSQLEPFCFIPVTHRSEAGLSDDDTDKKKIKDRFISPTCIIQLPENMAFQLMGKAMQKKDDPIVKADWDDILMELETRTHESRERIKKYAKINDDELKGILPIHPYSACVLKHISASFASNQRSMFDFIKNNGSDEQFGFQWFIDTIGPLDSENPFLTIDMLWGYFYDKGKNDLAQNIRQILDRFSNLSNQLDNEERKVLKTILMFQALSQNAGDAVEIFLPDERNLNLAFEGTDLDDGQAVKCAEKLIRDKVIYKKNLKDGKSLYSVLTGEMDVAQIEKKKDEFRNRTTSTLIKEGGLNQAIELPHDLVRRFKVEYAGITDFDQIARKSVNYAREDRLHFYVVVGLSKDVGESAAMTKKIKSAMDIYADSGVIFIDCGKTPLGKDMFEQWVENIATSTYYIGKDNSESTTYNNYAREILQKWRLVIKQGQFVLFTQSYPTGLNVNSIDCLHQEFKNVNGKRFPLSLEHNFKSISNWWDANSLQVGIECGATKVIKGTYNNKNANLGVALGNAWKEEHYWISHPSEPISRIKSDLDRMIEDELKDNGRISIKRIYEFLTEEPYGFMPCNMTAFFIGFLLKEYVANKYSWSDGLSSDELSLNKLKEMVDEVIKQAITPNSRYRDKFIVTMTSEEKAFIEGTSLAFDISRINCSSVESARDRVRIKMKDSLYFPIWTLNEILDEESKQTRTDIIQELIQGYQDLANNMSGNKTDSDIALSIGKIYCLYPHAAQDLHNLLTHEKCKRGMIRYLDKYKDGELPLIAKQIDDKGQYINELKLKIDAGEANWVWKRQTTDAQIDAVILEYNIILETGKLLGNLSQFKATIAAWNEKCGNLRLSYETIKNDVSDIAPFLSMLRDIKSQGELQESKKQVFLDMLRGYGAQFNAFYQGQLDVFKKSCNFYLQNLSETDKEKVFKKISGSCFTMDNASYCKKVEDLVAEYKKELGSIQLKELWKEKTGTDSPLAWSRRYKMPILIMVANDDTQVCRSVFDIVNSSNPSDKDIEKALNYLEKFKYWDIFNDSNQRDAKFKSIILSDKALMLTDINEVKDYLVGHCSDEPYYWMSSGIVQKVIEQFAQSRYNSVGYATAIQKIDSMNADDVKRYLKELIRNNMSVGIQIIKNN</sequence>
<feature type="coiled-coil region" evidence="1">
    <location>
        <begin position="442"/>
        <end position="469"/>
    </location>
</feature>
<organism evidence="2 3">
    <name type="scientific">Bacteroides faecium</name>
    <dbReference type="NCBI Taxonomy" id="2715212"/>
    <lineage>
        <taxon>Bacteria</taxon>
        <taxon>Pseudomonadati</taxon>
        <taxon>Bacteroidota</taxon>
        <taxon>Bacteroidia</taxon>
        <taxon>Bacteroidales</taxon>
        <taxon>Bacteroidaceae</taxon>
        <taxon>Bacteroides</taxon>
    </lineage>
</organism>
<dbReference type="Proteomes" id="UP000501780">
    <property type="component" value="Chromosome"/>
</dbReference>
<evidence type="ECO:0000313" key="3">
    <source>
        <dbReference type="Proteomes" id="UP000501780"/>
    </source>
</evidence>
<dbReference type="InterPro" id="IPR027417">
    <property type="entry name" value="P-loop_NTPase"/>
</dbReference>
<gene>
    <name evidence="2" type="ORF">BacF7301_12655</name>
</gene>
<protein>
    <submittedName>
        <fullName evidence="2">Uncharacterized protein</fullName>
    </submittedName>
</protein>
<evidence type="ECO:0000256" key="1">
    <source>
        <dbReference type="SAM" id="Coils"/>
    </source>
</evidence>
<dbReference type="KEGG" id="bfc:BacF7301_12655"/>
<reference evidence="2 3" key="1">
    <citation type="submission" date="2020-03" db="EMBL/GenBank/DDBJ databases">
        <title>Genomic analysis of Bacteroides faecium CBA7301.</title>
        <authorList>
            <person name="Kim J."/>
            <person name="Roh S.W."/>
        </authorList>
    </citation>
    <scope>NUCLEOTIDE SEQUENCE [LARGE SCALE GENOMIC DNA]</scope>
    <source>
        <strain evidence="2 3">CBA7301</strain>
    </source>
</reference>
<dbReference type="EMBL" id="CP050831">
    <property type="protein sequence ID" value="QIU94940.1"/>
    <property type="molecule type" value="Genomic_DNA"/>
</dbReference>